<dbReference type="EMBL" id="BAAAEO010000004">
    <property type="protein sequence ID" value="GAA0556857.1"/>
    <property type="molecule type" value="Genomic_DNA"/>
</dbReference>
<sequence length="225" mass="24394">MKYQQQELLDALAVDFILGAMRGGARRRFQQLMMARPAVRETVWRWEQHLNPLAEGLPPTPPNPAVWQRIQQRLGWVAPTVSAPPVSYRSVWLGLAFAASVALAAVMLKPMLSSMPQQDIAMIQSSDAKAWWLISKAQQKLTIKATPAVAAETANDYELWMLPANGQAPISLGLLPQQGQRELSWPQAAEGLAIAALAVSLEPRGGSATGAPTGPVLFTAQIVTL</sequence>
<keyword evidence="3" id="KW-1185">Reference proteome</keyword>
<dbReference type="Proteomes" id="UP001501169">
    <property type="component" value="Unassembled WGS sequence"/>
</dbReference>
<comment type="caution">
    <text evidence="2">The sequence shown here is derived from an EMBL/GenBank/DDBJ whole genome shotgun (WGS) entry which is preliminary data.</text>
</comment>
<dbReference type="RefSeq" id="WP_226767658.1">
    <property type="nucleotide sequence ID" value="NZ_BAAAEO010000004.1"/>
</dbReference>
<evidence type="ECO:0000313" key="3">
    <source>
        <dbReference type="Proteomes" id="UP001501169"/>
    </source>
</evidence>
<reference evidence="3" key="1">
    <citation type="journal article" date="2019" name="Int. J. Syst. Evol. Microbiol.">
        <title>The Global Catalogue of Microorganisms (GCM) 10K type strain sequencing project: providing services to taxonomists for standard genome sequencing and annotation.</title>
        <authorList>
            <consortium name="The Broad Institute Genomics Platform"/>
            <consortium name="The Broad Institute Genome Sequencing Center for Infectious Disease"/>
            <person name="Wu L."/>
            <person name="Ma J."/>
        </authorList>
    </citation>
    <scope>NUCLEOTIDE SEQUENCE [LARGE SCALE GENOMIC DNA]</scope>
    <source>
        <strain evidence="3">JCM 14331</strain>
    </source>
</reference>
<dbReference type="PANTHER" id="PTHR37461:SF1">
    <property type="entry name" value="ANTI-SIGMA-K FACTOR RSKA"/>
    <property type="match status" value="1"/>
</dbReference>
<gene>
    <name evidence="2" type="ORF">GCM10009098_25930</name>
</gene>
<name>A0ABP3NYY7_9GAMM</name>
<feature type="domain" description="Anti-sigma K factor RskA C-terminal" evidence="1">
    <location>
        <begin position="95"/>
        <end position="216"/>
    </location>
</feature>
<organism evidence="2 3">
    <name type="scientific">Rheinheimera aquimaris</name>
    <dbReference type="NCBI Taxonomy" id="412437"/>
    <lineage>
        <taxon>Bacteria</taxon>
        <taxon>Pseudomonadati</taxon>
        <taxon>Pseudomonadota</taxon>
        <taxon>Gammaproteobacteria</taxon>
        <taxon>Chromatiales</taxon>
        <taxon>Chromatiaceae</taxon>
        <taxon>Rheinheimera</taxon>
    </lineage>
</organism>
<evidence type="ECO:0000313" key="2">
    <source>
        <dbReference type="EMBL" id="GAA0556857.1"/>
    </source>
</evidence>
<accession>A0ABP3NYY7</accession>
<dbReference type="InterPro" id="IPR018764">
    <property type="entry name" value="RskA_C"/>
</dbReference>
<dbReference type="Pfam" id="PF10099">
    <property type="entry name" value="RskA_C"/>
    <property type="match status" value="1"/>
</dbReference>
<protein>
    <submittedName>
        <fullName evidence="2">Anti-sigma factor</fullName>
    </submittedName>
</protein>
<dbReference type="PANTHER" id="PTHR37461">
    <property type="entry name" value="ANTI-SIGMA-K FACTOR RSKA"/>
    <property type="match status" value="1"/>
</dbReference>
<dbReference type="InterPro" id="IPR051474">
    <property type="entry name" value="Anti-sigma-K/W_factor"/>
</dbReference>
<proteinExistence type="predicted"/>
<evidence type="ECO:0000259" key="1">
    <source>
        <dbReference type="Pfam" id="PF10099"/>
    </source>
</evidence>